<evidence type="ECO:0000256" key="2">
    <source>
        <dbReference type="SAM" id="MobiDB-lite"/>
    </source>
</evidence>
<protein>
    <submittedName>
        <fullName evidence="3">Uncharacterized protein</fullName>
    </submittedName>
</protein>
<dbReference type="EMBL" id="JACAZF010000014">
    <property type="protein sequence ID" value="KAF7290585.1"/>
    <property type="molecule type" value="Genomic_DNA"/>
</dbReference>
<gene>
    <name evidence="3" type="ORF">MIND_01298600</name>
</gene>
<sequence>MKAHARAVNGSHNLYETENQRNITSRPGASVLTRPRLISLSPSGSVLSSVTGETSSEFEDASHSCSRKVQKQPKRKTLHIKKEEECELGSIPTRNTKSFTRRKKESPEDGIHWARRLKSDNANKELELSQLRSNIGIIRGENKQLHEQIRQLQERLNRHREINPAVFDQNVDEVSVTEVRAQLEMLNYLLDHFSSSLRATAHDAAASSTAPNKTHIPLSSNYKLYQDRQSRLCEALFAYGERMDYSGMIVDAILHHLLILQLNFLYFSGDVLAKAFDPGNLLSDILKILDKTESWSIAQRWSSFVALAAANAEAPFVRKHNQIVDEAKADLTQLILELFAIQHRLPVMDFEPLRSHILTQLADIHKLAMQLCLTLRGDLLTVRANVECPKPSPTFGNFPAYNPEDMAIHWPNLGERPGDELISVIHFGLTKRNSSGEMTFIMKPRVLTISLIQRFSEGITF</sequence>
<reference evidence="3" key="1">
    <citation type="submission" date="2020-05" db="EMBL/GenBank/DDBJ databases">
        <title>Mycena genomes resolve the evolution of fungal bioluminescence.</title>
        <authorList>
            <person name="Tsai I.J."/>
        </authorList>
    </citation>
    <scope>NUCLEOTIDE SEQUENCE</scope>
    <source>
        <strain evidence="3">171206Taipei</strain>
    </source>
</reference>
<evidence type="ECO:0000313" key="3">
    <source>
        <dbReference type="EMBL" id="KAF7290585.1"/>
    </source>
</evidence>
<keyword evidence="4" id="KW-1185">Reference proteome</keyword>
<comment type="caution">
    <text evidence="3">The sequence shown here is derived from an EMBL/GenBank/DDBJ whole genome shotgun (WGS) entry which is preliminary data.</text>
</comment>
<feature type="coiled-coil region" evidence="1">
    <location>
        <begin position="114"/>
        <end position="162"/>
    </location>
</feature>
<dbReference type="RefSeq" id="XP_037213945.1">
    <property type="nucleotide sequence ID" value="XM_037369447.1"/>
</dbReference>
<evidence type="ECO:0000313" key="4">
    <source>
        <dbReference type="Proteomes" id="UP000636479"/>
    </source>
</evidence>
<dbReference type="OrthoDB" id="3028347at2759"/>
<keyword evidence="1" id="KW-0175">Coiled coil</keyword>
<dbReference type="Proteomes" id="UP000636479">
    <property type="component" value="Unassembled WGS sequence"/>
</dbReference>
<feature type="region of interest" description="Disordered" evidence="2">
    <location>
        <begin position="56"/>
        <end position="76"/>
    </location>
</feature>
<evidence type="ECO:0000256" key="1">
    <source>
        <dbReference type="SAM" id="Coils"/>
    </source>
</evidence>
<proteinExistence type="predicted"/>
<name>A0A8H6RZI5_9AGAR</name>
<dbReference type="AlphaFoldDB" id="A0A8H6RZI5"/>
<dbReference type="GeneID" id="59351963"/>
<organism evidence="3 4">
    <name type="scientific">Mycena indigotica</name>
    <dbReference type="NCBI Taxonomy" id="2126181"/>
    <lineage>
        <taxon>Eukaryota</taxon>
        <taxon>Fungi</taxon>
        <taxon>Dikarya</taxon>
        <taxon>Basidiomycota</taxon>
        <taxon>Agaricomycotina</taxon>
        <taxon>Agaricomycetes</taxon>
        <taxon>Agaricomycetidae</taxon>
        <taxon>Agaricales</taxon>
        <taxon>Marasmiineae</taxon>
        <taxon>Mycenaceae</taxon>
        <taxon>Mycena</taxon>
    </lineage>
</organism>
<feature type="compositionally biased region" description="Basic residues" evidence="2">
    <location>
        <begin position="65"/>
        <end position="76"/>
    </location>
</feature>
<accession>A0A8H6RZI5</accession>